<keyword evidence="3" id="KW-1185">Reference proteome</keyword>
<reference evidence="2" key="1">
    <citation type="journal article" date="2020" name="Stud. Mycol.">
        <title>101 Dothideomycetes genomes: a test case for predicting lifestyles and emergence of pathogens.</title>
        <authorList>
            <person name="Haridas S."/>
            <person name="Albert R."/>
            <person name="Binder M."/>
            <person name="Bloem J."/>
            <person name="Labutti K."/>
            <person name="Salamov A."/>
            <person name="Andreopoulos B."/>
            <person name="Baker S."/>
            <person name="Barry K."/>
            <person name="Bills G."/>
            <person name="Bluhm B."/>
            <person name="Cannon C."/>
            <person name="Castanera R."/>
            <person name="Culley D."/>
            <person name="Daum C."/>
            <person name="Ezra D."/>
            <person name="Gonzalez J."/>
            <person name="Henrissat B."/>
            <person name="Kuo A."/>
            <person name="Liang C."/>
            <person name="Lipzen A."/>
            <person name="Lutzoni F."/>
            <person name="Magnuson J."/>
            <person name="Mondo S."/>
            <person name="Nolan M."/>
            <person name="Ohm R."/>
            <person name="Pangilinan J."/>
            <person name="Park H.-J."/>
            <person name="Ramirez L."/>
            <person name="Alfaro M."/>
            <person name="Sun H."/>
            <person name="Tritt A."/>
            <person name="Yoshinaga Y."/>
            <person name="Zwiers L.-H."/>
            <person name="Turgeon B."/>
            <person name="Goodwin S."/>
            <person name="Spatafora J."/>
            <person name="Crous P."/>
            <person name="Grigoriev I."/>
        </authorList>
    </citation>
    <scope>NUCLEOTIDE SEQUENCE</scope>
    <source>
        <strain evidence="2">CBS 133067</strain>
    </source>
</reference>
<evidence type="ECO:0000313" key="3">
    <source>
        <dbReference type="Proteomes" id="UP000799772"/>
    </source>
</evidence>
<protein>
    <recommendedName>
        <fullName evidence="1">Gcp-like domain-containing protein</fullName>
    </recommendedName>
</protein>
<evidence type="ECO:0000259" key="1">
    <source>
        <dbReference type="Pfam" id="PF00814"/>
    </source>
</evidence>
<evidence type="ECO:0000313" key="2">
    <source>
        <dbReference type="EMBL" id="KAF2095476.1"/>
    </source>
</evidence>
<organism evidence="2 3">
    <name type="scientific">Rhizodiscina lignyota</name>
    <dbReference type="NCBI Taxonomy" id="1504668"/>
    <lineage>
        <taxon>Eukaryota</taxon>
        <taxon>Fungi</taxon>
        <taxon>Dikarya</taxon>
        <taxon>Ascomycota</taxon>
        <taxon>Pezizomycotina</taxon>
        <taxon>Dothideomycetes</taxon>
        <taxon>Pleosporomycetidae</taxon>
        <taxon>Aulographales</taxon>
        <taxon>Rhizodiscinaceae</taxon>
        <taxon>Rhizodiscina</taxon>
    </lineage>
</organism>
<dbReference type="Gene3D" id="3.30.420.40">
    <property type="match status" value="2"/>
</dbReference>
<feature type="non-terminal residue" evidence="2">
    <location>
        <position position="1"/>
    </location>
</feature>
<dbReference type="Pfam" id="PF00814">
    <property type="entry name" value="TsaD"/>
    <property type="match status" value="1"/>
</dbReference>
<gene>
    <name evidence="2" type="ORF">NA57DRAFT_15017</name>
</gene>
<dbReference type="OrthoDB" id="10259622at2759"/>
<sequence length="441" mass="48238">QCRNLITLAIETSCDDTAVAILEKHGANTSPRPPQRATLHFNEKLTSNNTIYKGIHPLVALESHQRNLAVLVNQALARLPSADLDDGRDPVFSTGRTVSVHNAKSGKMESRKCPDFISVTRGPGMRSNLATGLDMAKGLAVAWQIPIVGVHHMQAHALTPRLMSALEAEYSSDDHSSPAFPFLSLLVSGGHTLLVHSERLTEHRVLADSDMAVGSAIDKIARLVLPPEIISSSLSTMYGAVLERFAFPNGLSYDYAPPASKAVEDRRRGNELWPWSFSLPLNETSGGQKKYSMEFSFSGTVSAVERFMKYDQQSETVKSLRTEDVSYAERQALARESMRVCFEHLASRVTLALDSMKTPMSTLVVSGGVASNVFLRHILAEWLTVRGYPDVKLSCPPPALCTDNAAMIAWAGCEMYEQGWRSDLGITARRKWPLGPSNSGG</sequence>
<dbReference type="PANTHER" id="PTHR11735">
    <property type="entry name" value="TRNA N6-ADENOSINE THREONYLCARBAMOYLTRANSFERASE"/>
    <property type="match status" value="1"/>
</dbReference>
<proteinExistence type="inferred from homology"/>
<dbReference type="EMBL" id="ML978131">
    <property type="protein sequence ID" value="KAF2095476.1"/>
    <property type="molecule type" value="Genomic_DNA"/>
</dbReference>
<dbReference type="AlphaFoldDB" id="A0A9P4IBZ7"/>
<dbReference type="GO" id="GO:0072670">
    <property type="term" value="P:mitochondrial tRNA threonylcarbamoyladenosine modification"/>
    <property type="evidence" value="ECO:0007669"/>
    <property type="project" value="TreeGrafter"/>
</dbReference>
<dbReference type="InterPro" id="IPR043129">
    <property type="entry name" value="ATPase_NBD"/>
</dbReference>
<dbReference type="Proteomes" id="UP000799772">
    <property type="component" value="Unassembled WGS sequence"/>
</dbReference>
<feature type="domain" description="Gcp-like" evidence="1">
    <location>
        <begin position="115"/>
        <end position="410"/>
    </location>
</feature>
<dbReference type="GO" id="GO:0005739">
    <property type="term" value="C:mitochondrion"/>
    <property type="evidence" value="ECO:0007669"/>
    <property type="project" value="TreeGrafter"/>
</dbReference>
<dbReference type="PANTHER" id="PTHR11735:SF6">
    <property type="entry name" value="TRNA N6-ADENOSINE THREONYLCARBAMOYLTRANSFERASE, MITOCHONDRIAL"/>
    <property type="match status" value="1"/>
</dbReference>
<dbReference type="SUPFAM" id="SSF53067">
    <property type="entry name" value="Actin-like ATPase domain"/>
    <property type="match status" value="2"/>
</dbReference>
<dbReference type="PROSITE" id="PS01016">
    <property type="entry name" value="GLYCOPROTEASE"/>
    <property type="match status" value="1"/>
</dbReference>
<comment type="caution">
    <text evidence="2">The sequence shown here is derived from an EMBL/GenBank/DDBJ whole genome shotgun (WGS) entry which is preliminary data.</text>
</comment>
<accession>A0A9P4IBZ7</accession>
<dbReference type="InterPro" id="IPR000905">
    <property type="entry name" value="Gcp-like_dom"/>
</dbReference>
<dbReference type="InterPro" id="IPR017860">
    <property type="entry name" value="Peptidase_M22_CS"/>
</dbReference>
<name>A0A9P4IBZ7_9PEZI</name>
<feature type="non-terminal residue" evidence="2">
    <location>
        <position position="441"/>
    </location>
</feature>
<dbReference type="InterPro" id="IPR022450">
    <property type="entry name" value="TsaD"/>
</dbReference>
<dbReference type="HAMAP" id="MF_01445">
    <property type="entry name" value="TsaD"/>
    <property type="match status" value="1"/>
</dbReference>